<feature type="domain" description="RNase H type-1" evidence="1">
    <location>
        <begin position="1"/>
        <end position="127"/>
    </location>
</feature>
<keyword evidence="3" id="KW-1185">Reference proteome</keyword>
<evidence type="ECO:0000313" key="2">
    <source>
        <dbReference type="EMBL" id="GEN53969.1"/>
    </source>
</evidence>
<comment type="caution">
    <text evidence="2">The sequence shown here is derived from an EMBL/GenBank/DDBJ whole genome shotgun (WGS) entry which is preliminary data.</text>
</comment>
<dbReference type="OrthoDB" id="7845843at2"/>
<dbReference type="GO" id="GO:0004523">
    <property type="term" value="F:RNA-DNA hybrid ribonuclease activity"/>
    <property type="evidence" value="ECO:0007669"/>
    <property type="project" value="InterPro"/>
</dbReference>
<dbReference type="RefSeq" id="WP_146816141.1">
    <property type="nucleotide sequence ID" value="NZ_BJYD01000020.1"/>
</dbReference>
<sequence>MLEVYTDAACSGEPGPSAAGVVIKQNQKTEEYQFYLGTWTNHEAEFLAIIHALQVCREKYSGEIISIRSDSKIAVDTMDKRYTKNQKFVPLFEKIMKLEENFSYVFYKWIPDKQNKNADRLARECLQTKQNPDQQ</sequence>
<dbReference type="Gene3D" id="3.30.420.10">
    <property type="entry name" value="Ribonuclease H-like superfamily/Ribonuclease H"/>
    <property type="match status" value="1"/>
</dbReference>
<dbReference type="PANTHER" id="PTHR47723">
    <property type="entry name" value="OS05G0353850 PROTEIN"/>
    <property type="match status" value="1"/>
</dbReference>
<reference evidence="2 3" key="1">
    <citation type="submission" date="2019-07" db="EMBL/GenBank/DDBJ databases">
        <title>Whole genome shotgun sequence of Halobacillus faecis NBRC 103569.</title>
        <authorList>
            <person name="Hosoyama A."/>
            <person name="Uohara A."/>
            <person name="Ohji S."/>
            <person name="Ichikawa N."/>
        </authorList>
    </citation>
    <scope>NUCLEOTIDE SEQUENCE [LARGE SCALE GENOMIC DNA]</scope>
    <source>
        <strain evidence="2 3">NBRC 103569</strain>
    </source>
</reference>
<dbReference type="InterPro" id="IPR036397">
    <property type="entry name" value="RNaseH_sf"/>
</dbReference>
<gene>
    <name evidence="2" type="primary">rnhA</name>
    <name evidence="2" type="ORF">HFA01_22310</name>
</gene>
<dbReference type="EMBL" id="BJYD01000020">
    <property type="protein sequence ID" value="GEN53969.1"/>
    <property type="molecule type" value="Genomic_DNA"/>
</dbReference>
<dbReference type="AlphaFoldDB" id="A0A511WS29"/>
<protein>
    <submittedName>
        <fullName evidence="2">Ribonuclease H</fullName>
    </submittedName>
</protein>
<dbReference type="CDD" id="cd09279">
    <property type="entry name" value="RNase_HI_like"/>
    <property type="match status" value="1"/>
</dbReference>
<proteinExistence type="predicted"/>
<organism evidence="2 3">
    <name type="scientific">Halobacillus faecis</name>
    <dbReference type="NCBI Taxonomy" id="360184"/>
    <lineage>
        <taxon>Bacteria</taxon>
        <taxon>Bacillati</taxon>
        <taxon>Bacillota</taxon>
        <taxon>Bacilli</taxon>
        <taxon>Bacillales</taxon>
        <taxon>Bacillaceae</taxon>
        <taxon>Halobacillus</taxon>
    </lineage>
</organism>
<dbReference type="GO" id="GO:0003676">
    <property type="term" value="F:nucleic acid binding"/>
    <property type="evidence" value="ECO:0007669"/>
    <property type="project" value="InterPro"/>
</dbReference>
<dbReference type="Proteomes" id="UP000321886">
    <property type="component" value="Unassembled WGS sequence"/>
</dbReference>
<dbReference type="InterPro" id="IPR012337">
    <property type="entry name" value="RNaseH-like_sf"/>
</dbReference>
<accession>A0A511WS29</accession>
<dbReference type="PROSITE" id="PS50879">
    <property type="entry name" value="RNASE_H_1"/>
    <property type="match status" value="1"/>
</dbReference>
<name>A0A511WS29_9BACI</name>
<evidence type="ECO:0000259" key="1">
    <source>
        <dbReference type="PROSITE" id="PS50879"/>
    </source>
</evidence>
<dbReference type="PANTHER" id="PTHR47723:SF19">
    <property type="entry name" value="POLYNUCLEOTIDYL TRANSFERASE, RIBONUCLEASE H-LIKE SUPERFAMILY PROTEIN"/>
    <property type="match status" value="1"/>
</dbReference>
<dbReference type="InterPro" id="IPR053151">
    <property type="entry name" value="RNase_H-like"/>
</dbReference>
<evidence type="ECO:0000313" key="3">
    <source>
        <dbReference type="Proteomes" id="UP000321886"/>
    </source>
</evidence>
<dbReference type="InterPro" id="IPR002156">
    <property type="entry name" value="RNaseH_domain"/>
</dbReference>
<dbReference type="Pfam" id="PF13456">
    <property type="entry name" value="RVT_3"/>
    <property type="match status" value="1"/>
</dbReference>
<dbReference type="SUPFAM" id="SSF53098">
    <property type="entry name" value="Ribonuclease H-like"/>
    <property type="match status" value="1"/>
</dbReference>